<feature type="region of interest" description="Disordered" evidence="1">
    <location>
        <begin position="72"/>
        <end position="150"/>
    </location>
</feature>
<dbReference type="GO" id="GO:0005509">
    <property type="term" value="F:calcium ion binding"/>
    <property type="evidence" value="ECO:0007669"/>
    <property type="project" value="InterPro"/>
</dbReference>
<evidence type="ECO:0000256" key="2">
    <source>
        <dbReference type="SAM" id="Phobius"/>
    </source>
</evidence>
<feature type="compositionally biased region" description="Low complexity" evidence="1">
    <location>
        <begin position="77"/>
        <end position="132"/>
    </location>
</feature>
<gene>
    <name evidence="3" type="ORF">TWF718_010880</name>
</gene>
<keyword evidence="2" id="KW-0472">Membrane</keyword>
<evidence type="ECO:0000256" key="1">
    <source>
        <dbReference type="SAM" id="MobiDB-lite"/>
    </source>
</evidence>
<feature type="compositionally biased region" description="Polar residues" evidence="1">
    <location>
        <begin position="137"/>
        <end position="150"/>
    </location>
</feature>
<reference evidence="3 4" key="1">
    <citation type="submission" date="2019-10" db="EMBL/GenBank/DDBJ databases">
        <authorList>
            <person name="Palmer J.M."/>
        </authorList>
    </citation>
    <scope>NUCLEOTIDE SEQUENCE [LARGE SCALE GENOMIC DNA]</scope>
    <source>
        <strain evidence="3 4">TWF718</strain>
    </source>
</reference>
<organism evidence="3 4">
    <name type="scientific">Orbilia javanica</name>
    <dbReference type="NCBI Taxonomy" id="47235"/>
    <lineage>
        <taxon>Eukaryota</taxon>
        <taxon>Fungi</taxon>
        <taxon>Dikarya</taxon>
        <taxon>Ascomycota</taxon>
        <taxon>Pezizomycotina</taxon>
        <taxon>Orbiliomycetes</taxon>
        <taxon>Orbiliales</taxon>
        <taxon>Orbiliaceae</taxon>
        <taxon>Orbilia</taxon>
    </lineage>
</organism>
<dbReference type="EMBL" id="JAVHNR010000009">
    <property type="protein sequence ID" value="KAK6333056.1"/>
    <property type="molecule type" value="Genomic_DNA"/>
</dbReference>
<evidence type="ECO:0000313" key="4">
    <source>
        <dbReference type="Proteomes" id="UP001313282"/>
    </source>
</evidence>
<comment type="caution">
    <text evidence="3">The sequence shown here is derived from an EMBL/GenBank/DDBJ whole genome shotgun (WGS) entry which is preliminary data.</text>
</comment>
<feature type="transmembrane region" description="Helical" evidence="2">
    <location>
        <begin position="157"/>
        <end position="182"/>
    </location>
</feature>
<keyword evidence="4" id="KW-1185">Reference proteome</keyword>
<keyword evidence="2" id="KW-1133">Transmembrane helix</keyword>
<dbReference type="InterPro" id="IPR028974">
    <property type="entry name" value="TSP_type-3_rpt"/>
</dbReference>
<dbReference type="Proteomes" id="UP001313282">
    <property type="component" value="Unassembled WGS sequence"/>
</dbReference>
<feature type="compositionally biased region" description="Acidic residues" evidence="1">
    <location>
        <begin position="1"/>
        <end position="11"/>
    </location>
</feature>
<proteinExistence type="predicted"/>
<protein>
    <submittedName>
        <fullName evidence="3">Uncharacterized protein</fullName>
    </submittedName>
</protein>
<keyword evidence="2" id="KW-0812">Transmembrane</keyword>
<feature type="region of interest" description="Disordered" evidence="1">
    <location>
        <begin position="1"/>
        <end position="25"/>
    </location>
</feature>
<accession>A0AAN8NN12</accession>
<evidence type="ECO:0000313" key="3">
    <source>
        <dbReference type="EMBL" id="KAK6333056.1"/>
    </source>
</evidence>
<dbReference type="SUPFAM" id="SSF103647">
    <property type="entry name" value="TSP type-3 repeat"/>
    <property type="match status" value="1"/>
</dbReference>
<sequence length="213" mass="21651">MSSGPDPEDINGDGTKDVWIDTDGDGVPDKIDFDANGFPDGDLLDLNGDGVPDAIMVYGLTQTFYIQVTTSRSSPGTSISQTPASPTPPTTFTTFTTSTTSESSPGESQTSINTPPGPSTTSTSSITPGTPNASEAPITSETGTPATLNTASSGPPIGAIVGGAVGGLVAIAVILGFTWLIMRERRKRAMLKEGSSQLGGIESHEMGGIKGKG</sequence>
<dbReference type="AlphaFoldDB" id="A0AAN8NN12"/>
<name>A0AAN8NN12_9PEZI</name>